<dbReference type="InterPro" id="IPR011989">
    <property type="entry name" value="ARM-like"/>
</dbReference>
<evidence type="ECO:0008006" key="4">
    <source>
        <dbReference type="Google" id="ProtNLM"/>
    </source>
</evidence>
<dbReference type="EMBL" id="BRXW01000628">
    <property type="protein sequence ID" value="GMH70780.1"/>
    <property type="molecule type" value="Genomic_DNA"/>
</dbReference>
<feature type="region of interest" description="Disordered" evidence="1">
    <location>
        <begin position="999"/>
        <end position="1054"/>
    </location>
</feature>
<dbReference type="InterPro" id="IPR016024">
    <property type="entry name" value="ARM-type_fold"/>
</dbReference>
<feature type="region of interest" description="Disordered" evidence="1">
    <location>
        <begin position="838"/>
        <end position="866"/>
    </location>
</feature>
<dbReference type="AlphaFoldDB" id="A0A9W7AN26"/>
<protein>
    <recommendedName>
        <fullName evidence="4">Ribosomal RNA-processing protein 12-like conserved domain-containing protein</fullName>
    </recommendedName>
</protein>
<feature type="compositionally biased region" description="Acidic residues" evidence="1">
    <location>
        <begin position="849"/>
        <end position="864"/>
    </location>
</feature>
<evidence type="ECO:0000256" key="1">
    <source>
        <dbReference type="SAM" id="MobiDB-lite"/>
    </source>
</evidence>
<sequence length="1111" mass="120319">MTSTTAFGNIVTTLSADRRDMKLAAVTSALSSVCSQANGGSEPTPAQLFAALLTSLTKGQHRLELLKLMNAMISYAPSLLVKSNVATLVKLTPGGEDKAVLRQVITLYGHLVTSGGDGYETCLSSILAHLTSPTPKTRKHSAGTLKFILENPTTPAPVHHAIDDFVLEILSDVKASNSILTLLRPVASLLSDRVALALVKIIDQPATLPFLVDVAQNSESRQQMSEDVKGQLIAGLLKKYSEIPKVSIEEYALAITSFSVSNPSVSSAVVWMLITMMSSTPNITPTFKRYVRNIDGLDEVKVGEALGKRVALSGNGEGVEVLGWWGEVRENGLRSAVAHLVSAHASTTNNKAKRSIVSALSSIVSARGHGAVINLKIYDDVVLQALKVDSDVACDLELYKTVMLPLARQADVKSRSNTLTAAEQQTMKAKVSTIWEIAIPFCNNSTNSQNLETFIPTIVKVMSDVKYDLTSVGTKCLTGMVTCYPALATSIGGKVVTSLFNVADKSDKDSVKLSIVCSCIQSWVAGGAPVGGIFKKLLQRMLTNVQPPYDAEKVEKVNHLLTLLLSILGGVEGDNIKLVFRTVKTIIRTGKCGKKSFRVLAQLLETQGEVLTNEGPAEIIEIITDSLLTCDVGSRLERLKSLKFVIENLDNSTHPNVVPETVGEVLLCLKDSNMKVREAGYENLLLLCERRGDVKDFFQIVVGAIAAKTPHMRSAAVMGLSRLVFERRECEITRSLVGDLLSVVCILFKEKAREVIKSAVGFVRVAVASMTKEDLEHRLEEVVNGLMLWNSGKDRFRAKIKIILKKLIRTYGHELIKELVPKDDERLITHIRKVAEREKRKRANGGGEGIEDDFEGMMDDDERDSDGGKTFMSGMTGATGLTALSRMTGKTGKTVDTKMTGKTGKTAKSNITADGKLTGGVQVKGGLVDMLDTGSNLKWVGDGNEQDEFEDGSDDEVMEFDDMGRLVVDDFDGVDGGEGGDDIMEDAGDLIDAAKSAREMSKNNAGEGGSRQMKYEIAQEKAEKHRQKRQRQDASNAPGAQFKSKKAGGDVKKKGAKFEPYAYIPLDGKGYTKKHRGKTVEMMGSIVRTKGQKKAQGGGERAGGRGKRKRS</sequence>
<dbReference type="InterPro" id="IPR052087">
    <property type="entry name" value="RRP12"/>
</dbReference>
<dbReference type="PANTHER" id="PTHR48287:SF1">
    <property type="entry name" value="ARM REPEAT SUPERFAMILY PROTEIN"/>
    <property type="match status" value="1"/>
</dbReference>
<comment type="caution">
    <text evidence="2">The sequence shown here is derived from an EMBL/GenBank/DDBJ whole genome shotgun (WGS) entry which is preliminary data.</text>
</comment>
<feature type="region of interest" description="Disordered" evidence="1">
    <location>
        <begin position="1084"/>
        <end position="1111"/>
    </location>
</feature>
<evidence type="ECO:0000313" key="2">
    <source>
        <dbReference type="EMBL" id="GMH70780.1"/>
    </source>
</evidence>
<name>A0A9W7AN26_9STRA</name>
<gene>
    <name evidence="2" type="ORF">TrLO_g10955</name>
</gene>
<dbReference type="OrthoDB" id="2192888at2759"/>
<reference evidence="3" key="1">
    <citation type="journal article" date="2023" name="Commun. Biol.">
        <title>Genome analysis of Parmales, the sister group of diatoms, reveals the evolutionary specialization of diatoms from phago-mixotrophs to photoautotrophs.</title>
        <authorList>
            <person name="Ban H."/>
            <person name="Sato S."/>
            <person name="Yoshikawa S."/>
            <person name="Yamada K."/>
            <person name="Nakamura Y."/>
            <person name="Ichinomiya M."/>
            <person name="Sato N."/>
            <person name="Blanc-Mathieu R."/>
            <person name="Endo H."/>
            <person name="Kuwata A."/>
            <person name="Ogata H."/>
        </authorList>
    </citation>
    <scope>NUCLEOTIDE SEQUENCE [LARGE SCALE GENOMIC DNA]</scope>
    <source>
        <strain evidence="3">NIES 3700</strain>
    </source>
</reference>
<organism evidence="2 3">
    <name type="scientific">Triparma laevis f. longispina</name>
    <dbReference type="NCBI Taxonomy" id="1714387"/>
    <lineage>
        <taxon>Eukaryota</taxon>
        <taxon>Sar</taxon>
        <taxon>Stramenopiles</taxon>
        <taxon>Ochrophyta</taxon>
        <taxon>Bolidophyceae</taxon>
        <taxon>Parmales</taxon>
        <taxon>Triparmaceae</taxon>
        <taxon>Triparma</taxon>
    </lineage>
</organism>
<dbReference type="Gene3D" id="1.25.10.10">
    <property type="entry name" value="Leucine-rich Repeat Variant"/>
    <property type="match status" value="2"/>
</dbReference>
<dbReference type="PANTHER" id="PTHR48287">
    <property type="entry name" value="ARM REPEAT SUPERFAMILY PROTEIN"/>
    <property type="match status" value="1"/>
</dbReference>
<dbReference type="SUPFAM" id="SSF48371">
    <property type="entry name" value="ARM repeat"/>
    <property type="match status" value="1"/>
</dbReference>
<proteinExistence type="predicted"/>
<accession>A0A9W7AN26</accession>
<keyword evidence="3" id="KW-1185">Reference proteome</keyword>
<dbReference type="Proteomes" id="UP001165122">
    <property type="component" value="Unassembled WGS sequence"/>
</dbReference>
<feature type="compositionally biased region" description="Basic and acidic residues" evidence="1">
    <location>
        <begin position="1013"/>
        <end position="1023"/>
    </location>
</feature>
<evidence type="ECO:0000313" key="3">
    <source>
        <dbReference type="Proteomes" id="UP001165122"/>
    </source>
</evidence>